<dbReference type="AlphaFoldDB" id="A0A8B8LLR1"/>
<evidence type="ECO:0000313" key="3">
    <source>
        <dbReference type="RefSeq" id="XP_027357200.1"/>
    </source>
</evidence>
<dbReference type="OrthoDB" id="1432379at2759"/>
<dbReference type="KEGG" id="aprc:113866576"/>
<dbReference type="RefSeq" id="XP_027357200.1">
    <property type="nucleotide sequence ID" value="XM_027501399.1"/>
</dbReference>
<dbReference type="InterPro" id="IPR005162">
    <property type="entry name" value="Retrotrans_gag_dom"/>
</dbReference>
<dbReference type="PANTHER" id="PTHR34482">
    <property type="entry name" value="DNA DAMAGE-INDUCIBLE PROTEIN 1-LIKE"/>
    <property type="match status" value="1"/>
</dbReference>
<keyword evidence="2" id="KW-1185">Reference proteome</keyword>
<sequence>MGYREEHKVDCTTFMLIGKAENWWKVTSNTFQKEGGFITWDTFKISFLENHFPGDLKKQEEKEFLRLKQGGGSVKEYAVKFHELMKYWIYFQQENDDRDWCKRFENGLRSDLRTIVSIFQLTDLPTLISKCIMLEDSLKGELVDNKPGRLLGQEKKVNKFQKESCSNATKLRARKKTLYSNDRNNSKDSHNKARCFRCGGPHVVKDCPQPPAKCNYYGRMGYTEGVYWCAPQRSGSIGEVF</sequence>
<protein>
    <submittedName>
        <fullName evidence="3">Uncharacterized protein LOC113866576</fullName>
    </submittedName>
</protein>
<evidence type="ECO:0000259" key="1">
    <source>
        <dbReference type="Pfam" id="PF03732"/>
    </source>
</evidence>
<dbReference type="Pfam" id="PF03732">
    <property type="entry name" value="Retrotrans_gag"/>
    <property type="match status" value="1"/>
</dbReference>
<proteinExistence type="predicted"/>
<reference evidence="2" key="1">
    <citation type="journal article" date="2019" name="Toxins">
        <title>Detection of Abrin-Like and Prepropulchellin-Like Toxin Genes and Transcripts Using Whole Genome Sequencing and Full-Length Transcript Sequencing of Abrus precatorius.</title>
        <authorList>
            <person name="Hovde B.T."/>
            <person name="Daligault H.E."/>
            <person name="Hanschen E.R."/>
            <person name="Kunde Y.A."/>
            <person name="Johnson M.B."/>
            <person name="Starkenburg S.R."/>
            <person name="Johnson S.L."/>
        </authorList>
    </citation>
    <scope>NUCLEOTIDE SEQUENCE [LARGE SCALE GENOMIC DNA]</scope>
</reference>
<reference evidence="3" key="2">
    <citation type="submission" date="2025-08" db="UniProtKB">
        <authorList>
            <consortium name="RefSeq"/>
        </authorList>
    </citation>
    <scope>IDENTIFICATION</scope>
    <source>
        <tissue evidence="3">Young leaves</tissue>
    </source>
</reference>
<gene>
    <name evidence="3" type="primary">LOC113866576</name>
</gene>
<accession>A0A8B8LLR1</accession>
<organism evidence="2 3">
    <name type="scientific">Abrus precatorius</name>
    <name type="common">Indian licorice</name>
    <name type="synonym">Glycine abrus</name>
    <dbReference type="NCBI Taxonomy" id="3816"/>
    <lineage>
        <taxon>Eukaryota</taxon>
        <taxon>Viridiplantae</taxon>
        <taxon>Streptophyta</taxon>
        <taxon>Embryophyta</taxon>
        <taxon>Tracheophyta</taxon>
        <taxon>Spermatophyta</taxon>
        <taxon>Magnoliopsida</taxon>
        <taxon>eudicotyledons</taxon>
        <taxon>Gunneridae</taxon>
        <taxon>Pentapetalae</taxon>
        <taxon>rosids</taxon>
        <taxon>fabids</taxon>
        <taxon>Fabales</taxon>
        <taxon>Fabaceae</taxon>
        <taxon>Papilionoideae</taxon>
        <taxon>50 kb inversion clade</taxon>
        <taxon>NPAAA clade</taxon>
        <taxon>indigoferoid/millettioid clade</taxon>
        <taxon>Abreae</taxon>
        <taxon>Abrus</taxon>
    </lineage>
</organism>
<feature type="domain" description="Retrotransposon gag" evidence="1">
    <location>
        <begin position="12"/>
        <end position="109"/>
    </location>
</feature>
<name>A0A8B8LLR1_ABRPR</name>
<dbReference type="PANTHER" id="PTHR34482:SF49">
    <property type="entry name" value="RETROTRANSPOSON GAG DOMAIN-CONTAINING PROTEIN"/>
    <property type="match status" value="1"/>
</dbReference>
<evidence type="ECO:0000313" key="2">
    <source>
        <dbReference type="Proteomes" id="UP000694853"/>
    </source>
</evidence>
<dbReference type="Proteomes" id="UP000694853">
    <property type="component" value="Unplaced"/>
</dbReference>
<dbReference type="GeneID" id="113866576"/>